<keyword evidence="4 7" id="KW-0547">Nucleotide-binding</keyword>
<dbReference type="FunFam" id="3.30.200.20:FF:000091">
    <property type="entry name" value="Serine/threonine-protein kinase PLK"/>
    <property type="match status" value="1"/>
</dbReference>
<dbReference type="PROSITE" id="PS50011">
    <property type="entry name" value="PROTEIN_KINASE_DOM"/>
    <property type="match status" value="1"/>
</dbReference>
<keyword evidence="3" id="KW-0677">Repeat</keyword>
<protein>
    <submittedName>
        <fullName evidence="11">Other/PLK protein kinase</fullName>
    </submittedName>
</protein>
<evidence type="ECO:0000256" key="5">
    <source>
        <dbReference type="ARBA" id="ARBA00022777"/>
    </source>
</evidence>
<dbReference type="Gene3D" id="3.30.200.20">
    <property type="entry name" value="Phosphorylase Kinase, domain 1"/>
    <property type="match status" value="1"/>
</dbReference>
<evidence type="ECO:0000259" key="10">
    <source>
        <dbReference type="PROSITE" id="PS50011"/>
    </source>
</evidence>
<feature type="region of interest" description="Disordered" evidence="9">
    <location>
        <begin position="1"/>
        <end position="23"/>
    </location>
</feature>
<keyword evidence="6 7" id="KW-0067">ATP-binding</keyword>
<gene>
    <name evidence="11" type="ORF">WUBG_09143</name>
</gene>
<evidence type="ECO:0000256" key="3">
    <source>
        <dbReference type="ARBA" id="ARBA00022737"/>
    </source>
</evidence>
<evidence type="ECO:0000256" key="9">
    <source>
        <dbReference type="SAM" id="MobiDB-lite"/>
    </source>
</evidence>
<proteinExistence type="inferred from homology"/>
<dbReference type="SMART" id="SM00220">
    <property type="entry name" value="S_TKc"/>
    <property type="match status" value="1"/>
</dbReference>
<dbReference type="InterPro" id="IPR017441">
    <property type="entry name" value="Protein_kinase_ATP_BS"/>
</dbReference>
<dbReference type="EMBL" id="ADBV01004964">
    <property type="protein sequence ID" value="EJW79947.1"/>
    <property type="molecule type" value="Genomic_DNA"/>
</dbReference>
<dbReference type="InterPro" id="IPR008271">
    <property type="entry name" value="Ser/Thr_kinase_AS"/>
</dbReference>
<dbReference type="GO" id="GO:0005634">
    <property type="term" value="C:nucleus"/>
    <property type="evidence" value="ECO:0007669"/>
    <property type="project" value="TreeGrafter"/>
</dbReference>
<feature type="non-terminal residue" evidence="11">
    <location>
        <position position="183"/>
    </location>
</feature>
<dbReference type="Gene3D" id="1.10.510.10">
    <property type="entry name" value="Transferase(Phosphotransferase) domain 1"/>
    <property type="match status" value="1"/>
</dbReference>
<keyword evidence="1 8" id="KW-0723">Serine/threonine-protein kinase</keyword>
<reference evidence="12" key="1">
    <citation type="submission" date="2012-08" db="EMBL/GenBank/DDBJ databases">
        <title>The Genome Sequence of Wuchereria bancrofti.</title>
        <authorList>
            <person name="Nutman T.B."/>
            <person name="Fink D.L."/>
            <person name="Russ C."/>
            <person name="Young S."/>
            <person name="Zeng Q."/>
            <person name="Koehrsen M."/>
            <person name="Alvarado L."/>
            <person name="Berlin A."/>
            <person name="Chapman S.B."/>
            <person name="Chen Z."/>
            <person name="Freedman E."/>
            <person name="Gellesch M."/>
            <person name="Goldberg J."/>
            <person name="Griggs A."/>
            <person name="Gujja S."/>
            <person name="Heilman E.R."/>
            <person name="Heiman D."/>
            <person name="Hepburn T."/>
            <person name="Howarth C."/>
            <person name="Jen D."/>
            <person name="Larson L."/>
            <person name="Lewis B."/>
            <person name="Mehta T."/>
            <person name="Park D."/>
            <person name="Pearson M."/>
            <person name="Roberts A."/>
            <person name="Saif S."/>
            <person name="Shea T."/>
            <person name="Shenoy N."/>
            <person name="Sisk P."/>
            <person name="Stolte C."/>
            <person name="Sykes S."/>
            <person name="Walk T."/>
            <person name="White J."/>
            <person name="Yandava C."/>
            <person name="Haas B."/>
            <person name="Henn M.R."/>
            <person name="Nusbaum C."/>
            <person name="Birren B."/>
        </authorList>
    </citation>
    <scope>NUCLEOTIDE SEQUENCE [LARGE SCALE GENOMIC DNA]</scope>
    <source>
        <strain evidence="12">NA</strain>
    </source>
</reference>
<evidence type="ECO:0000313" key="11">
    <source>
        <dbReference type="EMBL" id="EJW79947.1"/>
    </source>
</evidence>
<accession>J9ES62</accession>
<evidence type="ECO:0000256" key="7">
    <source>
        <dbReference type="PROSITE-ProRule" id="PRU10141"/>
    </source>
</evidence>
<feature type="domain" description="Protein kinase" evidence="10">
    <location>
        <begin position="44"/>
        <end position="183"/>
    </location>
</feature>
<evidence type="ECO:0000256" key="4">
    <source>
        <dbReference type="ARBA" id="ARBA00022741"/>
    </source>
</evidence>
<dbReference type="PROSITE" id="PS00108">
    <property type="entry name" value="PROTEIN_KINASE_ST"/>
    <property type="match status" value="1"/>
</dbReference>
<feature type="binding site" evidence="7">
    <location>
        <position position="73"/>
    </location>
    <ligand>
        <name>ATP</name>
        <dbReference type="ChEBI" id="CHEBI:30616"/>
    </ligand>
</feature>
<dbReference type="PROSITE" id="PS00107">
    <property type="entry name" value="PROTEIN_KINASE_ATP"/>
    <property type="match status" value="1"/>
</dbReference>
<organism evidence="11 12">
    <name type="scientific">Wuchereria bancrofti</name>
    <dbReference type="NCBI Taxonomy" id="6293"/>
    <lineage>
        <taxon>Eukaryota</taxon>
        <taxon>Metazoa</taxon>
        <taxon>Ecdysozoa</taxon>
        <taxon>Nematoda</taxon>
        <taxon>Chromadorea</taxon>
        <taxon>Rhabditida</taxon>
        <taxon>Spirurina</taxon>
        <taxon>Spiruromorpha</taxon>
        <taxon>Filarioidea</taxon>
        <taxon>Onchocercidae</taxon>
        <taxon>Wuchereria</taxon>
    </lineage>
</organism>
<dbReference type="GO" id="GO:0004674">
    <property type="term" value="F:protein serine/threonine kinase activity"/>
    <property type="evidence" value="ECO:0007669"/>
    <property type="project" value="UniProtKB-KW"/>
</dbReference>
<name>J9ES62_WUCBA</name>
<evidence type="ECO:0000256" key="6">
    <source>
        <dbReference type="ARBA" id="ARBA00022840"/>
    </source>
</evidence>
<dbReference type="PANTHER" id="PTHR24345">
    <property type="entry name" value="SERINE/THREONINE-PROTEIN KINASE PLK"/>
    <property type="match status" value="1"/>
</dbReference>
<comment type="similarity">
    <text evidence="8">Belongs to the protein kinase superfamily.</text>
</comment>
<dbReference type="SUPFAM" id="SSF56112">
    <property type="entry name" value="Protein kinase-like (PK-like)"/>
    <property type="match status" value="1"/>
</dbReference>
<dbReference type="Proteomes" id="UP000004810">
    <property type="component" value="Unassembled WGS sequence"/>
</dbReference>
<comment type="caution">
    <text evidence="11">The sequence shown here is derived from an EMBL/GenBank/DDBJ whole genome shotgun (WGS) entry which is preliminary data.</text>
</comment>
<dbReference type="GO" id="GO:0005524">
    <property type="term" value="F:ATP binding"/>
    <property type="evidence" value="ECO:0007669"/>
    <property type="project" value="UniProtKB-UniRule"/>
</dbReference>
<evidence type="ECO:0000256" key="1">
    <source>
        <dbReference type="ARBA" id="ARBA00022527"/>
    </source>
</evidence>
<dbReference type="InterPro" id="IPR000719">
    <property type="entry name" value="Prot_kinase_dom"/>
</dbReference>
<keyword evidence="2" id="KW-0808">Transferase</keyword>
<evidence type="ECO:0000256" key="8">
    <source>
        <dbReference type="RuleBase" id="RU000304"/>
    </source>
</evidence>
<dbReference type="Pfam" id="PF00069">
    <property type="entry name" value="Pkinase"/>
    <property type="match status" value="1"/>
</dbReference>
<keyword evidence="5 11" id="KW-0418">Kinase</keyword>
<dbReference type="AlphaFoldDB" id="J9ES62"/>
<feature type="compositionally biased region" description="Polar residues" evidence="9">
    <location>
        <begin position="10"/>
        <end position="23"/>
    </location>
</feature>
<dbReference type="InterPro" id="IPR011009">
    <property type="entry name" value="Kinase-like_dom_sf"/>
</dbReference>
<sequence length="183" mass="20542">MAPKLEQLGPCTSNGNQNNEYTDDTSAAQVLPGILYEPNSFRHYIPTLYLGKGGFARCYAAKDSSSTMEVALKIVPKSRLTKHSKLEKMRKEIAIHESLNHPNVVKFLSSFEDNINVYMVLELCHNGTLLCRIQNAPGGRLRDNSARLYLLQIVDAVTYLHEQIGILHRDLKPSNILLCSNDQ</sequence>
<evidence type="ECO:0000313" key="12">
    <source>
        <dbReference type="Proteomes" id="UP000004810"/>
    </source>
</evidence>
<evidence type="ECO:0000256" key="2">
    <source>
        <dbReference type="ARBA" id="ARBA00022679"/>
    </source>
</evidence>
<dbReference type="PANTHER" id="PTHR24345:SF0">
    <property type="entry name" value="CELL CYCLE SERINE_THREONINE-PROTEIN KINASE CDC5_MSD2"/>
    <property type="match status" value="1"/>
</dbReference>